<feature type="region of interest" description="Disordered" evidence="1">
    <location>
        <begin position="69"/>
        <end position="178"/>
    </location>
</feature>
<feature type="compositionally biased region" description="Basic and acidic residues" evidence="1">
    <location>
        <begin position="1108"/>
        <end position="1119"/>
    </location>
</feature>
<feature type="region of interest" description="Disordered" evidence="1">
    <location>
        <begin position="1541"/>
        <end position="1629"/>
    </location>
</feature>
<proteinExistence type="predicted"/>
<evidence type="ECO:0000256" key="1">
    <source>
        <dbReference type="SAM" id="MobiDB-lite"/>
    </source>
</evidence>
<feature type="region of interest" description="Disordered" evidence="1">
    <location>
        <begin position="197"/>
        <end position="216"/>
    </location>
</feature>
<reference evidence="2" key="1">
    <citation type="journal article" date="2021" name="G3 (Bethesda)">
        <title>Genome and transcriptome analysis of the beet armyworm Spodoptera exigua reveals targets for pest control. .</title>
        <authorList>
            <person name="Simon S."/>
            <person name="Breeschoten T."/>
            <person name="Jansen H.J."/>
            <person name="Dirks R.P."/>
            <person name="Schranz M.E."/>
            <person name="Ros V.I.D."/>
        </authorList>
    </citation>
    <scope>NUCLEOTIDE SEQUENCE</scope>
    <source>
        <strain evidence="2">TB_SE_WUR_2020</strain>
    </source>
</reference>
<evidence type="ECO:0000313" key="2">
    <source>
        <dbReference type="EMBL" id="KAH9635919.1"/>
    </source>
</evidence>
<feature type="compositionally biased region" description="Basic and acidic residues" evidence="1">
    <location>
        <begin position="1198"/>
        <end position="1210"/>
    </location>
</feature>
<gene>
    <name evidence="2" type="ORF">HF086_002479</name>
</gene>
<feature type="region of interest" description="Disordered" evidence="1">
    <location>
        <begin position="1379"/>
        <end position="1480"/>
    </location>
</feature>
<feature type="region of interest" description="Disordered" evidence="1">
    <location>
        <begin position="1108"/>
        <end position="1130"/>
    </location>
</feature>
<dbReference type="Proteomes" id="UP000814243">
    <property type="component" value="Unassembled WGS sequence"/>
</dbReference>
<feature type="compositionally biased region" description="Polar residues" evidence="1">
    <location>
        <begin position="1438"/>
        <end position="1455"/>
    </location>
</feature>
<feature type="region of interest" description="Disordered" evidence="1">
    <location>
        <begin position="389"/>
        <end position="415"/>
    </location>
</feature>
<accession>A0A922MGB6</accession>
<sequence length="1629" mass="181941">MLDRTSPRDLTAWAGYKHSCDCLTPRTLCAQQREQLMSGLRGRPRFITTIMSFLGMFWGANEFHGTELETRANSDKPPNEQESETTSRELQQGDGTGAKPPEDGPEDIESMGSAESHSSHESADEAESGDGGESGGEGAEGAEGQLAPVLDKDSDSNPTCDLDDLSESDANSLGLSTSSSLDSASELLLAAAAAVESRSRSGSASGSGSGSGGEAAPAQLCRTVRHLMRSIASIERLMDRVLKHCDDWPSPPTRNDHEARKRVDMGLSEVDRKLMAMYRRLPEVHRRQLQVYRKQKKLSTVCMQLVGGLAPAPPPPGSPPPAAPPQACRALCPEYHLQRFKEVRRKVMHMRDQQLYYHRLRMWLEDQLRHERDSLPESNVTLIEDLPRRKRRTASPKVPRLTTGSKRKLKPVSPSISKPHKILQMLKHKAPAQTTHLLTDIKTEQKTEVDPPEAFPLEREDNISDTETIVGEKETVDMCKEMKECLAKFSNFALNNDTSEKFQVENKYPESVSPPLQEMSPTTPEPMPVYSSKPNQRLLTVNKFLTKDDKTDFNQPISTEVLNIPLNARRTPILVKDEKETLAESIENDKDPNVYKYVSFGLEMKKAMEECQNIINSYNSIKDGRKDDDNQLSLEQICDVMMSFDKNSPEFLDKIDTEQCLDLNSAKTKLAELVPHILANLPEIASIAANASFELPVIASIINNEAQLTPETLKQIRDLKLSKARDNVKVTKNTAKRKTQRRIKNNADTSDVIGSMTFEIDNKDIVELLKDEKDLQALMKNKNKDDFKDLLFSISGQVVINKVFDYLKQNKSPILEKCLEEQKDIFSLPKSSLNLLENSVKDALSMEELRYLVTSRFNYWKQHVLSTFKGMPAELVDCQVEEMLDTFYSHIQDLAGKNYAPDFDKMAAILEELRKHHETHRDSDSDSREMVKQILLTTSVGNTIDILMMKFPKLSHDKKELVKGLNFKYMSVLHRCCESQPLANWILTDPEMAINVIQELMDFQVKKPDNVPQFTSMSNSKKRDYFIERIRDVNKQYVESLSKNSITGDEWVVMLYKLEQFEEKLKDNFNKATPQPVKTTQNASEAEILAAKGLSKIIGKASIRVVKKTEQPTKKKEEPQPQPKINESEEKKCKNDALLAKCEAILTSKGEKSLLDSFYTIKSYITQGLPVPETYKKHVISICSSIDAKLLDEDVEDLKSDTTEESKEKPPLSPQNHENLAKYSAQALRNAKQTLNAVAFKNINRNGQTKSESDICDTPKSDCKWTKDCICNSCKDTDSVCIGDMVKNCYDDKKVDTKKKDVKKPVAKPKPVAKACENINHQQHVCKVGHGGPACAGEGTDQPCTCCYCTVFGHAPPVTTPVPRNFNETRERLRSILNKKKQQCKSANGEQEPAAVKPTGVQTPPAPTETPAQPKPTKPPPVAPKPPALPKSQPPTLTPAQVQQKRQSLDLQQRQLADKMARMAVSDKPTAVPTEQKAKMLQRSVPVQIDVAPGLKAEGKVNPNAMEQIRLQQLKQQQQQQAQAQFQQQQLQQQQLQQQQQQQQQQKKPEPIYDLPIHNKPTLTPQQQLHIRQHQQQVPSTTKASAAAATTTTAAASTTATAAAATSATATTATTTTATTTTTAAAATS</sequence>
<organism evidence="2 3">
    <name type="scientific">Spodoptera exigua</name>
    <name type="common">Beet armyworm</name>
    <name type="synonym">Noctua fulgens</name>
    <dbReference type="NCBI Taxonomy" id="7107"/>
    <lineage>
        <taxon>Eukaryota</taxon>
        <taxon>Metazoa</taxon>
        <taxon>Ecdysozoa</taxon>
        <taxon>Arthropoda</taxon>
        <taxon>Hexapoda</taxon>
        <taxon>Insecta</taxon>
        <taxon>Pterygota</taxon>
        <taxon>Neoptera</taxon>
        <taxon>Endopterygota</taxon>
        <taxon>Lepidoptera</taxon>
        <taxon>Glossata</taxon>
        <taxon>Ditrysia</taxon>
        <taxon>Noctuoidea</taxon>
        <taxon>Noctuidae</taxon>
        <taxon>Amphipyrinae</taxon>
        <taxon>Spodoptera</taxon>
    </lineage>
</organism>
<feature type="compositionally biased region" description="Pro residues" evidence="1">
    <location>
        <begin position="1404"/>
        <end position="1437"/>
    </location>
</feature>
<feature type="compositionally biased region" description="Basic and acidic residues" evidence="1">
    <location>
        <begin position="69"/>
        <end position="79"/>
    </location>
</feature>
<feature type="region of interest" description="Disordered" evidence="1">
    <location>
        <begin position="1198"/>
        <end position="1217"/>
    </location>
</feature>
<protein>
    <submittedName>
        <fullName evidence="2">Uncharacterized protein</fullName>
    </submittedName>
</protein>
<dbReference type="EMBL" id="JACEFF010000528">
    <property type="protein sequence ID" value="KAH9635919.1"/>
    <property type="molecule type" value="Genomic_DNA"/>
</dbReference>
<feature type="compositionally biased region" description="Low complexity" evidence="1">
    <location>
        <begin position="168"/>
        <end position="178"/>
    </location>
</feature>
<evidence type="ECO:0000313" key="3">
    <source>
        <dbReference type="Proteomes" id="UP000814243"/>
    </source>
</evidence>
<comment type="caution">
    <text evidence="2">The sequence shown here is derived from an EMBL/GenBank/DDBJ whole genome shotgun (WGS) entry which is preliminary data.</text>
</comment>
<name>A0A922MGB6_SPOEX</name>
<feature type="compositionally biased region" description="Gly residues" evidence="1">
    <location>
        <begin position="131"/>
        <end position="141"/>
    </location>
</feature>
<feature type="compositionally biased region" description="Low complexity" evidence="1">
    <location>
        <begin position="1566"/>
        <end position="1629"/>
    </location>
</feature>
<feature type="region of interest" description="Disordered" evidence="1">
    <location>
        <begin position="509"/>
        <end position="533"/>
    </location>
</feature>